<accession>A0A1I7NHJ9</accession>
<dbReference type="PROSITE" id="PS50005">
    <property type="entry name" value="TPR"/>
    <property type="match status" value="3"/>
</dbReference>
<keyword evidence="2" id="KW-0812">Transmembrane</keyword>
<evidence type="ECO:0000256" key="1">
    <source>
        <dbReference type="PROSITE-ProRule" id="PRU00339"/>
    </source>
</evidence>
<reference evidence="5" key="1">
    <citation type="submission" date="2016-10" db="EMBL/GenBank/DDBJ databases">
        <authorList>
            <person name="Varghese N."/>
            <person name="Submissions S."/>
        </authorList>
    </citation>
    <scope>NUCLEOTIDE SEQUENCE [LARGE SCALE GENOMIC DNA]</scope>
    <source>
        <strain evidence="5">DSM 14807</strain>
    </source>
</reference>
<feature type="transmembrane region" description="Helical" evidence="2">
    <location>
        <begin position="413"/>
        <end position="434"/>
    </location>
</feature>
<protein>
    <submittedName>
        <fullName evidence="4">Tetratricopeptide repeat-containing protein</fullName>
    </submittedName>
</protein>
<dbReference type="PANTHER" id="PTHR34220:SF7">
    <property type="entry name" value="SENSOR HISTIDINE KINASE YPDA"/>
    <property type="match status" value="1"/>
</dbReference>
<keyword evidence="2" id="KW-1133">Transmembrane helix</keyword>
<dbReference type="Pfam" id="PF13424">
    <property type="entry name" value="TPR_12"/>
    <property type="match status" value="2"/>
</dbReference>
<dbReference type="SUPFAM" id="SSF48452">
    <property type="entry name" value="TPR-like"/>
    <property type="match status" value="2"/>
</dbReference>
<dbReference type="Gene3D" id="3.30.565.10">
    <property type="entry name" value="Histidine kinase-like ATPase, C-terminal domain"/>
    <property type="match status" value="1"/>
</dbReference>
<keyword evidence="1" id="KW-0802">TPR repeat</keyword>
<name>A0A1I7NHJ9_9BACT</name>
<dbReference type="AlphaFoldDB" id="A0A1I7NHJ9"/>
<sequence length="662" mass="75685">MKLIHPHIFASCTCMFVAGFLWLAGIAGTKIHVDTTAIVQHQLDTITSIKSDTAKIHYLLNASSIYRNEWHKREQENPFLTQALKLAEKMNDSLQLARVYNAMCVDQRNVARYLLAVNYGKQALEYASGTKDSSLLSSILNNIGVAYRRLDDNQQAFEYHMRALHVAEASGNWRSQAIAINSIGNIYLSTEQYDKAIASFQQSLEIEKQHHNNLGLAINYANIGLALEGKNQYNKAVDYFIKSLSYNQLIDNLQGKLISYNNLGQAYQKLGQYKLSLDYFTKALQLSDQIGDVIDVADSYISLGYTYLLMKKYPEAHNHITHGLSIAQSIGAKSLIMKAYQALQEYYAGKGNFKQSMEMLEKALNYKDSLLNDKISNRMAELEVLYQLDKKNATIQLLQNEAYLKDLESDRNLILALSLMALIVVIVVGGYFVIHHRELKIRQRALQLELQSLRSRMNPHFIFNSLNSIHKYIWTNQPEEASDYLTKFARLIRMILENSERDFIPLSKEIEFLSIYVELENLRCNHSFEFLLQIEEGIDTEDVMIAPLMIQPFVENAIWHGLAPKKGGGILKISMKLHEQKKLRVEIEDNGIGRQKAEEIKMQKSPQHVSMGLRLTEERLKLLQHSFSFNLQQIQIVDLIDGNQEPCGTKIILELPVEFAYS</sequence>
<dbReference type="SMART" id="SM00028">
    <property type="entry name" value="TPR"/>
    <property type="match status" value="6"/>
</dbReference>
<dbReference type="Pfam" id="PF06580">
    <property type="entry name" value="His_kinase"/>
    <property type="match status" value="1"/>
</dbReference>
<dbReference type="InterPro" id="IPR036890">
    <property type="entry name" value="HATPase_C_sf"/>
</dbReference>
<dbReference type="InterPro" id="IPR011990">
    <property type="entry name" value="TPR-like_helical_dom_sf"/>
</dbReference>
<dbReference type="PANTHER" id="PTHR34220">
    <property type="entry name" value="SENSOR HISTIDINE KINASE YPDA"/>
    <property type="match status" value="1"/>
</dbReference>
<dbReference type="GO" id="GO:0016020">
    <property type="term" value="C:membrane"/>
    <property type="evidence" value="ECO:0007669"/>
    <property type="project" value="InterPro"/>
</dbReference>
<dbReference type="Proteomes" id="UP000199537">
    <property type="component" value="Unassembled WGS sequence"/>
</dbReference>
<feature type="repeat" description="TPR" evidence="1">
    <location>
        <begin position="177"/>
        <end position="210"/>
    </location>
</feature>
<dbReference type="EMBL" id="FPCJ01000001">
    <property type="protein sequence ID" value="SFV34155.1"/>
    <property type="molecule type" value="Genomic_DNA"/>
</dbReference>
<dbReference type="GO" id="GO:0000155">
    <property type="term" value="F:phosphorelay sensor kinase activity"/>
    <property type="evidence" value="ECO:0007669"/>
    <property type="project" value="InterPro"/>
</dbReference>
<dbReference type="Pfam" id="PF13181">
    <property type="entry name" value="TPR_8"/>
    <property type="match status" value="1"/>
</dbReference>
<evidence type="ECO:0000313" key="4">
    <source>
        <dbReference type="EMBL" id="SFV34155.1"/>
    </source>
</evidence>
<dbReference type="OrthoDB" id="607947at2"/>
<dbReference type="STRING" id="1393122.SAMN05660895_1919"/>
<keyword evidence="5" id="KW-1185">Reference proteome</keyword>
<dbReference type="InterPro" id="IPR050640">
    <property type="entry name" value="Bact_2-comp_sensor_kinase"/>
</dbReference>
<dbReference type="RefSeq" id="WP_092460110.1">
    <property type="nucleotide sequence ID" value="NZ_FPCJ01000001.1"/>
</dbReference>
<organism evidence="4 5">
    <name type="scientific">Thermoflavifilum thermophilum</name>
    <dbReference type="NCBI Taxonomy" id="1393122"/>
    <lineage>
        <taxon>Bacteria</taxon>
        <taxon>Pseudomonadati</taxon>
        <taxon>Bacteroidota</taxon>
        <taxon>Chitinophagia</taxon>
        <taxon>Chitinophagales</taxon>
        <taxon>Chitinophagaceae</taxon>
        <taxon>Thermoflavifilum</taxon>
    </lineage>
</organism>
<proteinExistence type="predicted"/>
<evidence type="ECO:0000256" key="2">
    <source>
        <dbReference type="SAM" id="Phobius"/>
    </source>
</evidence>
<feature type="repeat" description="TPR" evidence="1">
    <location>
        <begin position="257"/>
        <end position="290"/>
    </location>
</feature>
<feature type="domain" description="Signal transduction histidine kinase internal region" evidence="3">
    <location>
        <begin position="449"/>
        <end position="527"/>
    </location>
</feature>
<feature type="repeat" description="TPR" evidence="1">
    <location>
        <begin position="137"/>
        <end position="170"/>
    </location>
</feature>
<gene>
    <name evidence="4" type="ORF">SAMN05660895_1919</name>
</gene>
<evidence type="ECO:0000313" key="5">
    <source>
        <dbReference type="Proteomes" id="UP000199537"/>
    </source>
</evidence>
<dbReference type="PROSITE" id="PS50293">
    <property type="entry name" value="TPR_REGION"/>
    <property type="match status" value="1"/>
</dbReference>
<dbReference type="Gene3D" id="1.25.40.10">
    <property type="entry name" value="Tetratricopeptide repeat domain"/>
    <property type="match status" value="2"/>
</dbReference>
<dbReference type="InterPro" id="IPR019734">
    <property type="entry name" value="TPR_rpt"/>
</dbReference>
<evidence type="ECO:0000259" key="3">
    <source>
        <dbReference type="Pfam" id="PF06580"/>
    </source>
</evidence>
<keyword evidence="2" id="KW-0472">Membrane</keyword>
<dbReference type="InterPro" id="IPR010559">
    <property type="entry name" value="Sig_transdc_His_kin_internal"/>
</dbReference>
<dbReference type="SUPFAM" id="SSF55874">
    <property type="entry name" value="ATPase domain of HSP90 chaperone/DNA topoisomerase II/histidine kinase"/>
    <property type="match status" value="1"/>
</dbReference>